<dbReference type="Pfam" id="PF00999">
    <property type="entry name" value="Na_H_Exchanger"/>
    <property type="match status" value="1"/>
</dbReference>
<feature type="transmembrane region" description="Helical" evidence="11">
    <location>
        <begin position="101"/>
        <end position="124"/>
    </location>
</feature>
<sequence length="439" mass="49762">MNQFINVNEFSVVSLSLGCFIVIFGLFSHFIKQRLYLSESFICLCVGIILGPYALKVIDPYKWGNIEFITREFTRFVIAIQVMVAGVALPKAYLWKELKSLVILLVSTMIWTWITSALFIWLLIPKLSFLEALMIASCVTPTDPVLANSVFRGSFAEKHVPIHVRDIISAESGANDGLGYPFLFLAIYLLQMSSGSAIGKWFYYIIGYQILLSIVIGFLIGYVARKLLRFAKERKLIDKEIFMTFSIALALFIMGAVSLIGSDDILACFIAGNSFNWDDWFRIETTESYFQDIIDLLLNLVIFIYLGIVIPWSSFSEEALGLSYWRLIVVTILILLFRRLPIVMVFLKTIPTLKSRREGIFTGWFGPIGAATVFYAQVAKESLLETDAVHAHARELVVPVTYFLVISSITIYGLSVPLVNTFFIFYAEHNDLLEPYLSF</sequence>
<evidence type="ECO:0000256" key="4">
    <source>
        <dbReference type="ARBA" id="ARBA00022449"/>
    </source>
</evidence>
<comment type="caution">
    <text evidence="13">The sequence shown here is derived from an EMBL/GenBank/DDBJ whole genome shotgun (WGS) entry which is preliminary data.</text>
</comment>
<gene>
    <name evidence="13" type="ORF">C1645_690172</name>
</gene>
<keyword evidence="3" id="KW-0813">Transport</keyword>
<evidence type="ECO:0000256" key="9">
    <source>
        <dbReference type="ARBA" id="ARBA00023136"/>
    </source>
</evidence>
<dbReference type="InterPro" id="IPR004712">
    <property type="entry name" value="Na+/H+_antiporter_fungi"/>
</dbReference>
<dbReference type="OrthoDB" id="2190219at2759"/>
<evidence type="ECO:0000313" key="13">
    <source>
        <dbReference type="EMBL" id="RIA94034.1"/>
    </source>
</evidence>
<dbReference type="GO" id="GO:0015385">
    <property type="term" value="F:sodium:proton antiporter activity"/>
    <property type="evidence" value="ECO:0007669"/>
    <property type="project" value="InterPro"/>
</dbReference>
<feature type="transmembrane region" description="Helical" evidence="11">
    <location>
        <begin position="201"/>
        <end position="224"/>
    </location>
</feature>
<evidence type="ECO:0000256" key="11">
    <source>
        <dbReference type="SAM" id="Phobius"/>
    </source>
</evidence>
<keyword evidence="4" id="KW-0050">Antiport</keyword>
<dbReference type="GO" id="GO:0036376">
    <property type="term" value="P:sodium ion export across plasma membrane"/>
    <property type="evidence" value="ECO:0007669"/>
    <property type="project" value="InterPro"/>
</dbReference>
<comment type="subcellular location">
    <subcellularLocation>
        <location evidence="1">Membrane</location>
        <topology evidence="1">Multi-pass membrane protein</topology>
    </subcellularLocation>
</comment>
<organism evidence="13 14">
    <name type="scientific">Glomus cerebriforme</name>
    <dbReference type="NCBI Taxonomy" id="658196"/>
    <lineage>
        <taxon>Eukaryota</taxon>
        <taxon>Fungi</taxon>
        <taxon>Fungi incertae sedis</taxon>
        <taxon>Mucoromycota</taxon>
        <taxon>Glomeromycotina</taxon>
        <taxon>Glomeromycetes</taxon>
        <taxon>Glomerales</taxon>
        <taxon>Glomeraceae</taxon>
        <taxon>Glomus</taxon>
    </lineage>
</organism>
<dbReference type="GO" id="GO:0005886">
    <property type="term" value="C:plasma membrane"/>
    <property type="evidence" value="ECO:0007669"/>
    <property type="project" value="InterPro"/>
</dbReference>
<keyword evidence="14" id="KW-1185">Reference proteome</keyword>
<accession>A0A397TGN3</accession>
<dbReference type="AlphaFoldDB" id="A0A397TGN3"/>
<dbReference type="Proteomes" id="UP000265703">
    <property type="component" value="Unassembled WGS sequence"/>
</dbReference>
<dbReference type="PANTHER" id="PTHR31382:SF1">
    <property type="entry name" value="SODIUM ION_PROTON EXCHANGER (EUROFUNG)"/>
    <property type="match status" value="1"/>
</dbReference>
<evidence type="ECO:0000313" key="14">
    <source>
        <dbReference type="Proteomes" id="UP000265703"/>
    </source>
</evidence>
<feature type="transmembrane region" description="Helical" evidence="11">
    <location>
        <begin position="37"/>
        <end position="55"/>
    </location>
</feature>
<comment type="similarity">
    <text evidence="2">Belongs to the fungal Na(+)/H(+) exchanger family.</text>
</comment>
<keyword evidence="8" id="KW-0406">Ion transport</keyword>
<evidence type="ECO:0000256" key="3">
    <source>
        <dbReference type="ARBA" id="ARBA00022448"/>
    </source>
</evidence>
<dbReference type="InterPro" id="IPR038770">
    <property type="entry name" value="Na+/solute_symporter_sf"/>
</dbReference>
<evidence type="ECO:0000256" key="10">
    <source>
        <dbReference type="ARBA" id="ARBA00023201"/>
    </source>
</evidence>
<feature type="transmembrane region" description="Helical" evidence="11">
    <location>
        <begin position="400"/>
        <end position="427"/>
    </location>
</feature>
<evidence type="ECO:0000256" key="6">
    <source>
        <dbReference type="ARBA" id="ARBA00022989"/>
    </source>
</evidence>
<dbReference type="InterPro" id="IPR006153">
    <property type="entry name" value="Cation/H_exchanger_TM"/>
</dbReference>
<feature type="domain" description="Cation/H+ exchanger transmembrane" evidence="12">
    <location>
        <begin position="26"/>
        <end position="418"/>
    </location>
</feature>
<protein>
    <submittedName>
        <fullName evidence="13">Cation/H+ exchanger</fullName>
    </submittedName>
</protein>
<keyword evidence="6 11" id="KW-1133">Transmembrane helix</keyword>
<name>A0A397TGN3_9GLOM</name>
<dbReference type="STRING" id="658196.A0A397TGN3"/>
<feature type="transmembrane region" description="Helical" evidence="11">
    <location>
        <begin position="293"/>
        <end position="312"/>
    </location>
</feature>
<feature type="transmembrane region" description="Helical" evidence="11">
    <location>
        <begin position="76"/>
        <end position="95"/>
    </location>
</feature>
<evidence type="ECO:0000256" key="8">
    <source>
        <dbReference type="ARBA" id="ARBA00023065"/>
    </source>
</evidence>
<feature type="transmembrane region" description="Helical" evidence="11">
    <location>
        <begin position="359"/>
        <end position="379"/>
    </location>
</feature>
<dbReference type="PANTHER" id="PTHR31382">
    <property type="entry name" value="NA(+)/H(+) ANTIPORTER"/>
    <property type="match status" value="1"/>
</dbReference>
<keyword evidence="5 11" id="KW-0812">Transmembrane</keyword>
<feature type="transmembrane region" description="Helical" evidence="11">
    <location>
        <begin position="324"/>
        <end position="347"/>
    </location>
</feature>
<keyword evidence="9 11" id="KW-0472">Membrane</keyword>
<dbReference type="Gene3D" id="1.20.1530.20">
    <property type="match status" value="1"/>
</dbReference>
<dbReference type="GO" id="GO:0120029">
    <property type="term" value="P:proton export across plasma membrane"/>
    <property type="evidence" value="ECO:0007669"/>
    <property type="project" value="InterPro"/>
</dbReference>
<reference evidence="13 14" key="1">
    <citation type="submission" date="2018-06" db="EMBL/GenBank/DDBJ databases">
        <title>Comparative genomics reveals the genomic features of Rhizophagus irregularis, R. cerebriforme, R. diaphanum and Gigaspora rosea, and their symbiotic lifestyle signature.</title>
        <authorList>
            <person name="Morin E."/>
            <person name="San Clemente H."/>
            <person name="Chen E.C.H."/>
            <person name="De La Providencia I."/>
            <person name="Hainaut M."/>
            <person name="Kuo A."/>
            <person name="Kohler A."/>
            <person name="Murat C."/>
            <person name="Tang N."/>
            <person name="Roy S."/>
            <person name="Loubradou J."/>
            <person name="Henrissat B."/>
            <person name="Grigoriev I.V."/>
            <person name="Corradi N."/>
            <person name="Roux C."/>
            <person name="Martin F.M."/>
        </authorList>
    </citation>
    <scope>NUCLEOTIDE SEQUENCE [LARGE SCALE GENOMIC DNA]</scope>
    <source>
        <strain evidence="13 14">DAOM 227022</strain>
    </source>
</reference>
<evidence type="ECO:0000256" key="1">
    <source>
        <dbReference type="ARBA" id="ARBA00004141"/>
    </source>
</evidence>
<evidence type="ECO:0000259" key="12">
    <source>
        <dbReference type="Pfam" id="PF00999"/>
    </source>
</evidence>
<evidence type="ECO:0000256" key="7">
    <source>
        <dbReference type="ARBA" id="ARBA00023053"/>
    </source>
</evidence>
<feature type="transmembrane region" description="Helical" evidence="11">
    <location>
        <begin position="245"/>
        <end position="273"/>
    </location>
</feature>
<dbReference type="EMBL" id="QKYT01000091">
    <property type="protein sequence ID" value="RIA94034.1"/>
    <property type="molecule type" value="Genomic_DNA"/>
</dbReference>
<keyword evidence="7" id="KW-0915">Sodium</keyword>
<dbReference type="GO" id="GO:0042391">
    <property type="term" value="P:regulation of membrane potential"/>
    <property type="evidence" value="ECO:0007669"/>
    <property type="project" value="InterPro"/>
</dbReference>
<evidence type="ECO:0000256" key="2">
    <source>
        <dbReference type="ARBA" id="ARBA00005248"/>
    </source>
</evidence>
<feature type="transmembrane region" description="Helical" evidence="11">
    <location>
        <begin position="12"/>
        <end position="31"/>
    </location>
</feature>
<dbReference type="FunFam" id="1.20.1530.20:FF:000015">
    <property type="entry name" value="Na(+)/H(+) antiporter 2"/>
    <property type="match status" value="1"/>
</dbReference>
<evidence type="ECO:0000256" key="5">
    <source>
        <dbReference type="ARBA" id="ARBA00022692"/>
    </source>
</evidence>
<proteinExistence type="inferred from homology"/>
<keyword evidence="10" id="KW-0739">Sodium transport</keyword>